<keyword evidence="2" id="KW-1185">Reference proteome</keyword>
<accession>A0A9P4JCR0</accession>
<evidence type="ECO:0000313" key="1">
    <source>
        <dbReference type="EMBL" id="KAF2196908.1"/>
    </source>
</evidence>
<gene>
    <name evidence="1" type="ORF">GQ43DRAFT_444699</name>
</gene>
<reference evidence="1" key="1">
    <citation type="journal article" date="2020" name="Stud. Mycol.">
        <title>101 Dothideomycetes genomes: a test case for predicting lifestyles and emergence of pathogens.</title>
        <authorList>
            <person name="Haridas S."/>
            <person name="Albert R."/>
            <person name="Binder M."/>
            <person name="Bloem J."/>
            <person name="Labutti K."/>
            <person name="Salamov A."/>
            <person name="Andreopoulos B."/>
            <person name="Baker S."/>
            <person name="Barry K."/>
            <person name="Bills G."/>
            <person name="Bluhm B."/>
            <person name="Cannon C."/>
            <person name="Castanera R."/>
            <person name="Culley D."/>
            <person name="Daum C."/>
            <person name="Ezra D."/>
            <person name="Gonzalez J."/>
            <person name="Henrissat B."/>
            <person name="Kuo A."/>
            <person name="Liang C."/>
            <person name="Lipzen A."/>
            <person name="Lutzoni F."/>
            <person name="Magnuson J."/>
            <person name="Mondo S."/>
            <person name="Nolan M."/>
            <person name="Ohm R."/>
            <person name="Pangilinan J."/>
            <person name="Park H.-J."/>
            <person name="Ramirez L."/>
            <person name="Alfaro M."/>
            <person name="Sun H."/>
            <person name="Tritt A."/>
            <person name="Yoshinaga Y."/>
            <person name="Zwiers L.-H."/>
            <person name="Turgeon B."/>
            <person name="Goodwin S."/>
            <person name="Spatafora J."/>
            <person name="Crous P."/>
            <person name="Grigoriev I."/>
        </authorList>
    </citation>
    <scope>NUCLEOTIDE SEQUENCE</scope>
    <source>
        <strain evidence="1">ATCC 74209</strain>
    </source>
</reference>
<evidence type="ECO:0000313" key="2">
    <source>
        <dbReference type="Proteomes" id="UP000799536"/>
    </source>
</evidence>
<dbReference type="AlphaFoldDB" id="A0A9P4JCR0"/>
<dbReference type="OrthoDB" id="5973539at2759"/>
<dbReference type="Proteomes" id="UP000799536">
    <property type="component" value="Unassembled WGS sequence"/>
</dbReference>
<proteinExistence type="predicted"/>
<comment type="caution">
    <text evidence="1">The sequence shown here is derived from an EMBL/GenBank/DDBJ whole genome shotgun (WGS) entry which is preliminary data.</text>
</comment>
<sequence length="66" mass="7410">MATVTTIANVLNVLTSVYDPFHPFILPASLHPSLLSNFHPNLTQIRNLHHPIINVLPWLSVRENSS</sequence>
<organism evidence="1 2">
    <name type="scientific">Delitschia confertaspora ATCC 74209</name>
    <dbReference type="NCBI Taxonomy" id="1513339"/>
    <lineage>
        <taxon>Eukaryota</taxon>
        <taxon>Fungi</taxon>
        <taxon>Dikarya</taxon>
        <taxon>Ascomycota</taxon>
        <taxon>Pezizomycotina</taxon>
        <taxon>Dothideomycetes</taxon>
        <taxon>Pleosporomycetidae</taxon>
        <taxon>Pleosporales</taxon>
        <taxon>Delitschiaceae</taxon>
        <taxon>Delitschia</taxon>
    </lineage>
</organism>
<name>A0A9P4JCR0_9PLEO</name>
<dbReference type="EMBL" id="ML994305">
    <property type="protein sequence ID" value="KAF2196908.1"/>
    <property type="molecule type" value="Genomic_DNA"/>
</dbReference>
<protein>
    <submittedName>
        <fullName evidence="1">Uncharacterized protein</fullName>
    </submittedName>
</protein>